<feature type="domain" description="YVC1 N-terminal linker helical" evidence="3">
    <location>
        <begin position="85"/>
        <end position="260"/>
    </location>
</feature>
<feature type="compositionally biased region" description="Low complexity" evidence="1">
    <location>
        <begin position="1252"/>
        <end position="1266"/>
    </location>
</feature>
<evidence type="ECO:0000313" key="6">
    <source>
        <dbReference type="Proteomes" id="UP001642482"/>
    </source>
</evidence>
<gene>
    <name evidence="5" type="ORF">SEUCBS140593_004839</name>
</gene>
<organism evidence="5 6">
    <name type="scientific">Sporothrix eucalyptigena</name>
    <dbReference type="NCBI Taxonomy" id="1812306"/>
    <lineage>
        <taxon>Eukaryota</taxon>
        <taxon>Fungi</taxon>
        <taxon>Dikarya</taxon>
        <taxon>Ascomycota</taxon>
        <taxon>Pezizomycotina</taxon>
        <taxon>Sordariomycetes</taxon>
        <taxon>Sordariomycetidae</taxon>
        <taxon>Ophiostomatales</taxon>
        <taxon>Ophiostomataceae</taxon>
        <taxon>Sporothrix</taxon>
    </lineage>
</organism>
<feature type="compositionally biased region" description="Basic and acidic residues" evidence="1">
    <location>
        <begin position="1180"/>
        <end position="1192"/>
    </location>
</feature>
<feature type="transmembrane region" description="Helical" evidence="2">
    <location>
        <begin position="617"/>
        <end position="637"/>
    </location>
</feature>
<reference evidence="5 6" key="1">
    <citation type="submission" date="2024-01" db="EMBL/GenBank/DDBJ databases">
        <authorList>
            <person name="Allen C."/>
            <person name="Tagirdzhanova G."/>
        </authorList>
    </citation>
    <scope>NUCLEOTIDE SEQUENCE [LARGE SCALE GENOMIC DNA]</scope>
</reference>
<feature type="transmembrane region" description="Helical" evidence="2">
    <location>
        <begin position="567"/>
        <end position="593"/>
    </location>
</feature>
<feature type="region of interest" description="Disordered" evidence="1">
    <location>
        <begin position="848"/>
        <end position="904"/>
    </location>
</feature>
<feature type="transmembrane region" description="Helical" evidence="2">
    <location>
        <begin position="427"/>
        <end position="450"/>
    </location>
</feature>
<evidence type="ECO:0000256" key="2">
    <source>
        <dbReference type="SAM" id="Phobius"/>
    </source>
</evidence>
<comment type="caution">
    <text evidence="5">The sequence shown here is derived from an EMBL/GenBank/DDBJ whole genome shotgun (WGS) entry which is preliminary data.</text>
</comment>
<feature type="transmembrane region" description="Helical" evidence="2">
    <location>
        <begin position="374"/>
        <end position="392"/>
    </location>
</feature>
<feature type="transmembrane region" description="Helical" evidence="2">
    <location>
        <begin position="470"/>
        <end position="489"/>
    </location>
</feature>
<evidence type="ECO:0000313" key="5">
    <source>
        <dbReference type="EMBL" id="CAK7222262.1"/>
    </source>
</evidence>
<evidence type="ECO:0000256" key="1">
    <source>
        <dbReference type="SAM" id="MobiDB-lite"/>
    </source>
</evidence>
<keyword evidence="2" id="KW-0472">Membrane</keyword>
<feature type="transmembrane region" description="Helical" evidence="2">
    <location>
        <begin position="536"/>
        <end position="555"/>
    </location>
</feature>
<dbReference type="InterPro" id="IPR056337">
    <property type="entry name" value="LHD_YVC1"/>
</dbReference>
<feature type="compositionally biased region" description="Polar residues" evidence="1">
    <location>
        <begin position="1283"/>
        <end position="1292"/>
    </location>
</feature>
<dbReference type="PANTHER" id="PTHR35859">
    <property type="entry name" value="NONSELECTIVE CATION CHANNEL PROTEIN"/>
    <property type="match status" value="1"/>
</dbReference>
<feature type="compositionally biased region" description="Polar residues" evidence="1">
    <location>
        <begin position="1028"/>
        <end position="1039"/>
    </location>
</feature>
<sequence length="1379" mass="150443">MASEQDDDLAAGPATRRPAYAHLRHATADFTEADDDEDDSNDGDGLGAAYQPPGERLQDDEDGDRRSSHVLPLFSASHLDSLPVYSIVHAMRIIVQARTETTLTWEQLRSPQVSQFLVKPMQQQIRAQHFSRATLYALMANCLQFAKEAQFYPGNAGTSNTRAKVCELLAIKLLKEYTTRELIDALSYDFNPLQGIPGGPHSQQASSGGFSRDGRYVRPGSAPAARISTLEVAIRASAKHFLAHPLVVQQLEAIWNGAISFYSSADSLHRNNGKAPAMATAANSGMRRGGAPRGGFGGRRSSANDPRTPLLGGGYHGHSHQHQPLKEEPGRAHAQPSQAPPPAAMYRRTVALYDPRNASLFKLSRLRVPRYRQFLSTCSLAVLIGLFLAVLVQHSSRITTLELVFWFWSAGFMLDELVGFNEQGFSLYIMSFWNIFDLGILLLLIFYYSLRICGVFLADAQRWNNSAYDILAANAILLLPRIFSVLDHYQYFSQLLIAFRLMAVDLAAVFILILVSCSGFFVFFTLSRTENDPSDVAYMIFQLLMGFTPAAWEVWPTYNVLGKTLMVLFLIICHFVVVTILITVLTNSFMAIASNANEEHQFLFAINTISMVKNDALFSYVAPTNIFAWMLMPLRYCMPLPHFVALNRLIIKITHFPLLFSIFVYEKFFLAPFMYEPTDLVENHHRTRHRGISFADPSNRPVLFSPSIRLREESVVGFQKDRALDEVFRRTPDIATLRTQRRNERRKTQTAIRNWMDQNDGMGHSPHNYSTIDKRVDNEWQRRMSMNRDRGGSNRFRHMSEVRSTASDPADLLSLSAMPGLTHDVRMFGIPNPQRSPFEAAFKDHTDAEGDDELVTNDDDEDEVTNTGGNGLTPLHSREEMIPDDGSDDERGTGAEEDGDLFATPIASRFLDVAARSPESSKAVDDDNEGEEAAAGAINRRMGNIAAATSPPKPSSSRRALHSRALSSNTILYNPPNADSSDEILGLHHSPGALFFPPSPKPASRSRPLSSRQNTPAAVPGTPTTAGQRSPQKSANQGHQAAGGSRPRPILPPREPTQSSVAGRAAAIFNTAAMIDTPVRRLQRRMSSFDIGSGSDAQSELLTASAVGPPLGPADAAFGGNIALPGSFASQLALATAMNNARASSETDRDRDRMSRLVLARMKTLEESFTDVVHELRSLQKQQESQHREKMASGHASAIVSSSEGETSSHEKPRPRPVVGRAAPSAPAAPVMPAAPVAPALTRVQTALGPSTPLSAALSAPLAAPSPAAPPTPQSPATGAVSGANTPKSPTGSRIPISATLSSLGVSSPTVPSQLQRVASSSVIPASGSRQLPRPVGNSADVSEAESRMPRRAKGKEVERGPVLSDDDDGESFYRMGGN</sequence>
<dbReference type="Pfam" id="PF23190">
    <property type="entry name" value="LHD_TRPY1"/>
    <property type="match status" value="1"/>
</dbReference>
<feature type="compositionally biased region" description="Polar residues" evidence="1">
    <location>
        <begin position="1299"/>
        <end position="1330"/>
    </location>
</feature>
<feature type="region of interest" description="Disordered" evidence="1">
    <location>
        <begin position="1180"/>
        <end position="1232"/>
    </location>
</feature>
<feature type="region of interest" description="Disordered" evidence="1">
    <location>
        <begin position="1252"/>
        <end position="1379"/>
    </location>
</feature>
<evidence type="ECO:0008006" key="7">
    <source>
        <dbReference type="Google" id="ProtNLM"/>
    </source>
</evidence>
<keyword evidence="2" id="KW-1133">Transmembrane helix</keyword>
<name>A0ABP0BRH2_9PEZI</name>
<dbReference type="PANTHER" id="PTHR35859:SF4">
    <property type="entry name" value="MEMBRANE CHANNEL PROTEIN, PUTATIVE (AFU_ORTHOLOGUE AFUA_6G11300)-RELATED"/>
    <property type="match status" value="1"/>
</dbReference>
<protein>
    <recommendedName>
        <fullName evidence="7">Integral membrane channel protein</fullName>
    </recommendedName>
</protein>
<keyword evidence="6" id="KW-1185">Reference proteome</keyword>
<dbReference type="Proteomes" id="UP001642482">
    <property type="component" value="Unassembled WGS sequence"/>
</dbReference>
<keyword evidence="2" id="KW-0812">Transmembrane</keyword>
<accession>A0ABP0BRH2</accession>
<feature type="compositionally biased region" description="Basic and acidic residues" evidence="1">
    <location>
        <begin position="1345"/>
        <end position="1360"/>
    </location>
</feature>
<dbReference type="InterPro" id="IPR052971">
    <property type="entry name" value="TRP_calcium_channel"/>
</dbReference>
<proteinExistence type="predicted"/>
<feature type="compositionally biased region" description="Low complexity" evidence="1">
    <location>
        <begin position="1217"/>
        <end position="1232"/>
    </location>
</feature>
<feature type="region of interest" description="Disordered" evidence="1">
    <location>
        <begin position="993"/>
        <end position="1061"/>
    </location>
</feature>
<evidence type="ECO:0000259" key="3">
    <source>
        <dbReference type="Pfam" id="PF23190"/>
    </source>
</evidence>
<dbReference type="InterPro" id="IPR056336">
    <property type="entry name" value="YVC1_C"/>
</dbReference>
<feature type="transmembrane region" description="Helical" evidence="2">
    <location>
        <begin position="501"/>
        <end position="524"/>
    </location>
</feature>
<dbReference type="EMBL" id="CAWUHD010000044">
    <property type="protein sequence ID" value="CAK7222262.1"/>
    <property type="molecule type" value="Genomic_DNA"/>
</dbReference>
<feature type="compositionally biased region" description="Acidic residues" evidence="1">
    <location>
        <begin position="849"/>
        <end position="864"/>
    </location>
</feature>
<feature type="domain" description="Calcium channel YVC1-like C-terminal transmembrane" evidence="4">
    <location>
        <begin position="379"/>
        <end position="682"/>
    </location>
</feature>
<feature type="region of interest" description="Disordered" evidence="1">
    <location>
        <begin position="1"/>
        <end position="66"/>
    </location>
</feature>
<feature type="compositionally biased region" description="Gly residues" evidence="1">
    <location>
        <begin position="287"/>
        <end position="298"/>
    </location>
</feature>
<feature type="compositionally biased region" description="Low complexity" evidence="1">
    <location>
        <begin position="1002"/>
        <end position="1027"/>
    </location>
</feature>
<dbReference type="Pfam" id="PF23317">
    <property type="entry name" value="YVC1_C"/>
    <property type="match status" value="1"/>
</dbReference>
<feature type="region of interest" description="Disordered" evidence="1">
    <location>
        <begin position="280"/>
        <end position="341"/>
    </location>
</feature>
<evidence type="ECO:0000259" key="4">
    <source>
        <dbReference type="Pfam" id="PF23317"/>
    </source>
</evidence>
<feature type="transmembrane region" description="Helical" evidence="2">
    <location>
        <begin position="398"/>
        <end position="415"/>
    </location>
</feature>
<feature type="compositionally biased region" description="Acidic residues" evidence="1">
    <location>
        <begin position="31"/>
        <end position="42"/>
    </location>
</feature>